<accession>A0ABW2DBV3</accession>
<reference evidence="3" key="1">
    <citation type="journal article" date="2019" name="Int. J. Syst. Evol. Microbiol.">
        <title>The Global Catalogue of Microorganisms (GCM) 10K type strain sequencing project: providing services to taxonomists for standard genome sequencing and annotation.</title>
        <authorList>
            <consortium name="The Broad Institute Genomics Platform"/>
            <consortium name="The Broad Institute Genome Sequencing Center for Infectious Disease"/>
            <person name="Wu L."/>
            <person name="Ma J."/>
        </authorList>
    </citation>
    <scope>NUCLEOTIDE SEQUENCE [LARGE SCALE GENOMIC DNA]</scope>
    <source>
        <strain evidence="3">KACC 12634</strain>
    </source>
</reference>
<dbReference type="InterPro" id="IPR029063">
    <property type="entry name" value="SAM-dependent_MTases_sf"/>
</dbReference>
<name>A0ABW2DBV3_9ACTN</name>
<dbReference type="EC" id="2.1.1.-" evidence="2"/>
<evidence type="ECO:0000313" key="2">
    <source>
        <dbReference type="EMBL" id="MFC6958288.1"/>
    </source>
</evidence>
<feature type="transmembrane region" description="Helical" evidence="1">
    <location>
        <begin position="33"/>
        <end position="53"/>
    </location>
</feature>
<comment type="caution">
    <text evidence="2">The sequence shown here is derived from an EMBL/GenBank/DDBJ whole genome shotgun (WGS) entry which is preliminary data.</text>
</comment>
<keyword evidence="2" id="KW-0808">Transferase</keyword>
<organism evidence="2 3">
    <name type="scientific">Glycomyces mayteni</name>
    <dbReference type="NCBI Taxonomy" id="543887"/>
    <lineage>
        <taxon>Bacteria</taxon>
        <taxon>Bacillati</taxon>
        <taxon>Actinomycetota</taxon>
        <taxon>Actinomycetes</taxon>
        <taxon>Glycomycetales</taxon>
        <taxon>Glycomycetaceae</taxon>
        <taxon>Glycomyces</taxon>
    </lineage>
</organism>
<keyword evidence="1" id="KW-0812">Transmembrane</keyword>
<sequence length="380" mass="41176">MTLPRRPLLVPLLVLGTAAAAAALGLAAGGVPGAVLAAGVLLSGAVAASALVLRRRQREQERLLRGLADAVAAVERTAANTRSRQIELSERLDARFEEARRSSGDVRLELAAAERRAAERHTQSRHWAETALARHEALSERAVHIAAAVDATRSETDLRGRANRDAVTTEARRVYGKVEDLLALYHDIDPGRALPHTQGWAAGVDLARYLYTQVREHGRTRVLECGSGSSTVLFAYALRALGTGRAVALEHEPRFAEITRGMLRERGLEEWAEVVDAPLVDVALAGESWRWYDPQAVPAGEFDLLVVDGPPGSTGPQARYPAVPVLYEHLAPGALVVLDDAFRPEERATAERWAAEFDGLEPERIGHERGTIVLRKPTGA</sequence>
<proteinExistence type="predicted"/>
<dbReference type="GO" id="GO:0008168">
    <property type="term" value="F:methyltransferase activity"/>
    <property type="evidence" value="ECO:0007669"/>
    <property type="project" value="UniProtKB-KW"/>
</dbReference>
<dbReference type="RefSeq" id="WP_382346733.1">
    <property type="nucleotide sequence ID" value="NZ_JBHMBP010000001.1"/>
</dbReference>
<evidence type="ECO:0000256" key="1">
    <source>
        <dbReference type="SAM" id="Phobius"/>
    </source>
</evidence>
<dbReference type="GO" id="GO:0032259">
    <property type="term" value="P:methylation"/>
    <property type="evidence" value="ECO:0007669"/>
    <property type="project" value="UniProtKB-KW"/>
</dbReference>
<dbReference type="Pfam" id="PF13578">
    <property type="entry name" value="Methyltransf_24"/>
    <property type="match status" value="1"/>
</dbReference>
<dbReference type="EMBL" id="JBHSYS010000003">
    <property type="protein sequence ID" value="MFC6958288.1"/>
    <property type="molecule type" value="Genomic_DNA"/>
</dbReference>
<dbReference type="CDD" id="cd02440">
    <property type="entry name" value="AdoMet_MTases"/>
    <property type="match status" value="1"/>
</dbReference>
<dbReference type="SUPFAM" id="SSF53335">
    <property type="entry name" value="S-adenosyl-L-methionine-dependent methyltransferases"/>
    <property type="match status" value="1"/>
</dbReference>
<gene>
    <name evidence="2" type="ORF">ACFQS3_13875</name>
</gene>
<dbReference type="Proteomes" id="UP001596470">
    <property type="component" value="Unassembled WGS sequence"/>
</dbReference>
<dbReference type="Gene3D" id="3.40.50.150">
    <property type="entry name" value="Vaccinia Virus protein VP39"/>
    <property type="match status" value="1"/>
</dbReference>
<keyword evidence="1" id="KW-1133">Transmembrane helix</keyword>
<evidence type="ECO:0000313" key="3">
    <source>
        <dbReference type="Proteomes" id="UP001596470"/>
    </source>
</evidence>
<keyword evidence="2" id="KW-0489">Methyltransferase</keyword>
<protein>
    <submittedName>
        <fullName evidence="2">O-methyltransferase</fullName>
        <ecNumber evidence="2">2.1.1.-</ecNumber>
    </submittedName>
</protein>
<keyword evidence="3" id="KW-1185">Reference proteome</keyword>
<keyword evidence="1" id="KW-0472">Membrane</keyword>